<dbReference type="PANTHER" id="PTHR28554">
    <property type="entry name" value="39S RIBOSOMAL PROTEIN L45, MITOCHONDRIAL"/>
    <property type="match status" value="1"/>
</dbReference>
<keyword evidence="2" id="KW-0809">Transit peptide</keyword>
<keyword evidence="5" id="KW-0687">Ribonucleoprotein</keyword>
<comment type="similarity">
    <text evidence="6">Belongs to the mitochondrion-specific ribosomal protein mL45 family.</text>
</comment>
<evidence type="ECO:0000256" key="1">
    <source>
        <dbReference type="ARBA" id="ARBA00004173"/>
    </source>
</evidence>
<accession>A0A8M1PCS1</accession>
<comment type="function">
    <text evidence="9">Component of the mitochondrial large ribosomal subunit (mt-LSU). Within the mitochondrial ribosomes, required to direct the nascent polypeptide toward the tunnel exit and position the exit at a distance from the membrane surface.</text>
</comment>
<keyword evidence="14" id="KW-1267">Proteomics identification</keyword>
<evidence type="ECO:0000256" key="5">
    <source>
        <dbReference type="ARBA" id="ARBA00023274"/>
    </source>
</evidence>
<keyword evidence="11" id="KW-1185">Reference proteome</keyword>
<protein>
    <recommendedName>
        <fullName evidence="7">Large ribosomal subunit protein mL45</fullName>
    </recommendedName>
    <alternativeName>
        <fullName evidence="8">39S ribosomal protein L45, mitochondrial</fullName>
    </alternativeName>
</protein>
<evidence type="ECO:0000256" key="3">
    <source>
        <dbReference type="ARBA" id="ARBA00022980"/>
    </source>
</evidence>
<evidence type="ECO:0000256" key="7">
    <source>
        <dbReference type="ARBA" id="ARBA00039448"/>
    </source>
</evidence>
<dbReference type="GO" id="GO:0005739">
    <property type="term" value="C:mitochondrion"/>
    <property type="evidence" value="ECO:0007669"/>
    <property type="project" value="UniProtKB-SubCell"/>
</dbReference>
<dbReference type="SMART" id="SM00978">
    <property type="entry name" value="Tim44"/>
    <property type="match status" value="1"/>
</dbReference>
<dbReference type="GO" id="GO:0005840">
    <property type="term" value="C:ribosome"/>
    <property type="evidence" value="ECO:0007669"/>
    <property type="project" value="UniProtKB-KW"/>
</dbReference>
<dbReference type="Pfam" id="PF04280">
    <property type="entry name" value="Tim44"/>
    <property type="match status" value="1"/>
</dbReference>
<dbReference type="AGR" id="ZFIN:ZDB-GENE-040426-1041"/>
<keyword evidence="3" id="KW-0689">Ribosomal protein</keyword>
<evidence type="ECO:0000313" key="12">
    <source>
        <dbReference type="RefSeq" id="NP_956601.2"/>
    </source>
</evidence>
<gene>
    <name evidence="12 13" type="primary">mrpl45</name>
    <name evidence="12" type="synonym">zgc:56480</name>
</gene>
<feature type="domain" description="Tim44-like" evidence="10">
    <location>
        <begin position="59"/>
        <end position="207"/>
    </location>
</feature>
<dbReference type="RefSeq" id="NP_956601.2">
    <property type="nucleotide sequence ID" value="NM_200307.2"/>
</dbReference>
<dbReference type="InterPro" id="IPR051975">
    <property type="entry name" value="mtLSU_mL45"/>
</dbReference>
<dbReference type="Proteomes" id="UP000000437">
    <property type="component" value="Chromosome 11"/>
</dbReference>
<comment type="subcellular location">
    <subcellularLocation>
        <location evidence="1">Mitochondrion</location>
    </subcellularLocation>
</comment>
<dbReference type="AlphaFoldDB" id="A0A8M1PCS1"/>
<evidence type="ECO:0000256" key="6">
    <source>
        <dbReference type="ARBA" id="ARBA00038073"/>
    </source>
</evidence>
<evidence type="ECO:0000256" key="9">
    <source>
        <dbReference type="ARBA" id="ARBA00045355"/>
    </source>
</evidence>
<dbReference type="SUPFAM" id="SSF54427">
    <property type="entry name" value="NTF2-like"/>
    <property type="match status" value="1"/>
</dbReference>
<proteinExistence type="evidence at protein level"/>
<evidence type="ECO:0000313" key="11">
    <source>
        <dbReference type="Proteomes" id="UP000000437"/>
    </source>
</evidence>
<reference evidence="12" key="1">
    <citation type="journal article" date="2012" name="PLoS ONE">
        <title>Evolution of JAK-STAT pathway components: mechanisms and role in immune system development.</title>
        <authorList>
            <person name="Liongue C."/>
            <person name="O'Sullivan L.A."/>
            <person name="Trengove M.C."/>
            <person name="Ward A.C."/>
        </authorList>
    </citation>
    <scope>NUCLEOTIDE SEQUENCE</scope>
    <source>
        <strain evidence="12">Tuebingen</strain>
    </source>
</reference>
<organism evidence="11 12">
    <name type="scientific">Danio rerio</name>
    <name type="common">Zebrafish</name>
    <name type="synonym">Brachydanio rerio</name>
    <dbReference type="NCBI Taxonomy" id="7955"/>
    <lineage>
        <taxon>Eukaryota</taxon>
        <taxon>Metazoa</taxon>
        <taxon>Chordata</taxon>
        <taxon>Craniata</taxon>
        <taxon>Vertebrata</taxon>
        <taxon>Euteleostomi</taxon>
        <taxon>Actinopterygii</taxon>
        <taxon>Neopterygii</taxon>
        <taxon>Teleostei</taxon>
        <taxon>Ostariophysi</taxon>
        <taxon>Cypriniformes</taxon>
        <taxon>Danionidae</taxon>
        <taxon>Danioninae</taxon>
        <taxon>Danio</taxon>
    </lineage>
</organism>
<sequence length="251" mass="29354">MSGCGRQCFGFPSGQKDACSFLRQQTLNRRPRTSRRKKPELPVWWSDKSTWRDPSTSHAQLAIRKIKDYDSTFTSKEFPGIGQQIFIDAHAALTEFNKEKLHSLVTERCYPEMVRGNRYKTLRWRFIESLEPPRLVQARCPDMISKGNLYGQVTVRMHSRQTLAIYDRFGRLMLGDEEEPRDVLEYLVMERHLVNPYGRWRLHGKIVPAWAPPKDPIIKTVMIPGPKLKSGEQFEDLNYQIPKPNAVQWHK</sequence>
<dbReference type="FunFam" id="3.10.450.240:FF:000003">
    <property type="entry name" value="39S ribosomal protein L45, mitochondrial"/>
    <property type="match status" value="1"/>
</dbReference>
<dbReference type="PANTHER" id="PTHR28554:SF1">
    <property type="entry name" value="LARGE RIBOSOMAL SUBUNIT PROTEIN ML45"/>
    <property type="match status" value="1"/>
</dbReference>
<dbReference type="Gene3D" id="3.10.450.240">
    <property type="match status" value="1"/>
</dbReference>
<dbReference type="OrthoDB" id="19619at2759"/>
<evidence type="ECO:0000256" key="2">
    <source>
        <dbReference type="ARBA" id="ARBA00022946"/>
    </source>
</evidence>
<evidence type="ECO:0000259" key="10">
    <source>
        <dbReference type="SMART" id="SM00978"/>
    </source>
</evidence>
<dbReference type="GeneID" id="393277"/>
<dbReference type="InterPro" id="IPR032710">
    <property type="entry name" value="NTF2-like_dom_sf"/>
</dbReference>
<reference evidence="12" key="2">
    <citation type="submission" date="2025-08" db="UniProtKB">
        <authorList>
            <consortium name="RefSeq"/>
        </authorList>
    </citation>
    <scope>IDENTIFICATION</scope>
    <source>
        <strain evidence="12">Tuebingen</strain>
    </source>
</reference>
<keyword evidence="4" id="KW-0496">Mitochondrion</keyword>
<dbReference type="ZFIN" id="ZDB-GENE-040426-1041">
    <property type="gene designation" value="mrpl45"/>
</dbReference>
<evidence type="ECO:0000256" key="4">
    <source>
        <dbReference type="ARBA" id="ARBA00023128"/>
    </source>
</evidence>
<evidence type="ECO:0007829" key="14">
    <source>
        <dbReference type="PeptideAtlas" id="A0A8M1PCS1"/>
    </source>
</evidence>
<dbReference type="CTD" id="84311"/>
<dbReference type="InterPro" id="IPR007379">
    <property type="entry name" value="Tim44-like_dom"/>
</dbReference>
<evidence type="ECO:0000256" key="8">
    <source>
        <dbReference type="ARBA" id="ARBA00043031"/>
    </source>
</evidence>
<dbReference type="GO" id="GO:1990904">
    <property type="term" value="C:ribonucleoprotein complex"/>
    <property type="evidence" value="ECO:0007669"/>
    <property type="project" value="UniProtKB-KW"/>
</dbReference>
<name>A0A8M1PCS1_DANRE</name>
<evidence type="ECO:0000313" key="13">
    <source>
        <dbReference type="ZFIN" id="ZDB-GENE-040426-1041"/>
    </source>
</evidence>